<evidence type="ECO:0000313" key="2">
    <source>
        <dbReference type="Proteomes" id="UP000320231"/>
    </source>
</evidence>
<gene>
    <name evidence="1" type="ORF">HSBAA_33020</name>
</gene>
<protein>
    <submittedName>
        <fullName evidence="1">Uncharacterized protein</fullName>
    </submittedName>
</protein>
<dbReference type="AlphaFoldDB" id="A0A455U7B2"/>
<reference evidence="1 2" key="1">
    <citation type="journal article" date="2019" name="Microbiol. Resour. Announc.">
        <title>Complete Genome Sequence of Halomonas sulfidaeris Strain Esulfide1 Isolated from a Metal Sulfide Rock at a Depth of 2,200 Meters, Obtained Using Nanopore Sequencing.</title>
        <authorList>
            <person name="Saito M."/>
            <person name="Nishigata A."/>
            <person name="Galipon J."/>
            <person name="Arakawa K."/>
        </authorList>
    </citation>
    <scope>NUCLEOTIDE SEQUENCE [LARGE SCALE GENOMIC DNA]</scope>
    <source>
        <strain evidence="1 2">ATCC BAA-803</strain>
    </source>
</reference>
<evidence type="ECO:0000313" key="1">
    <source>
        <dbReference type="EMBL" id="BBI61996.1"/>
    </source>
</evidence>
<accession>A0A455U7B2</accession>
<dbReference type="KEGG" id="hsr:HSBAA_33020"/>
<organism evidence="1 2">
    <name type="scientific">Vreelandella sulfidaeris</name>
    <dbReference type="NCBI Taxonomy" id="115553"/>
    <lineage>
        <taxon>Bacteria</taxon>
        <taxon>Pseudomonadati</taxon>
        <taxon>Pseudomonadota</taxon>
        <taxon>Gammaproteobacteria</taxon>
        <taxon>Oceanospirillales</taxon>
        <taxon>Halomonadaceae</taxon>
        <taxon>Vreelandella</taxon>
    </lineage>
</organism>
<name>A0A455U7B2_9GAMM</name>
<dbReference type="EMBL" id="AP019514">
    <property type="protein sequence ID" value="BBI61996.1"/>
    <property type="molecule type" value="Genomic_DNA"/>
</dbReference>
<sequence>MKAALVLSGGAYLDRDKGDKGSIRERMLSAARVSGIRVLGPECMGLIVPGKSSTFLMPASR</sequence>
<dbReference type="Proteomes" id="UP000320231">
    <property type="component" value="Chromosome"/>
</dbReference>
<proteinExistence type="predicted"/>